<protein>
    <recommendedName>
        <fullName evidence="4">Lipoprotein</fullName>
    </recommendedName>
</protein>
<evidence type="ECO:0000256" key="1">
    <source>
        <dbReference type="SAM" id="MobiDB-lite"/>
    </source>
</evidence>
<comment type="caution">
    <text evidence="2">The sequence shown here is derived from an EMBL/GenBank/DDBJ whole genome shotgun (WGS) entry which is preliminary data.</text>
</comment>
<name>A0ABX9JR73_9BACT</name>
<dbReference type="EMBL" id="QUMU01000013">
    <property type="protein sequence ID" value="REG25033.1"/>
    <property type="molecule type" value="Genomic_DNA"/>
</dbReference>
<sequence>MEAVVLALVLISGCAGVDAALVNGECDQTDSTVSCCLKQNPGQYERCTATPPARTEPINVGLPELHASEDGEIQSSREDNEESREDREKRCAGYYARCIEEIGQKPGSLYGTTQCRDCFLYCSRHGFWPERVNKKKCPGA</sequence>
<dbReference type="Proteomes" id="UP000256345">
    <property type="component" value="Unassembled WGS sequence"/>
</dbReference>
<feature type="region of interest" description="Disordered" evidence="1">
    <location>
        <begin position="48"/>
        <end position="87"/>
    </location>
</feature>
<keyword evidence="3" id="KW-1185">Reference proteome</keyword>
<evidence type="ECO:0000313" key="3">
    <source>
        <dbReference type="Proteomes" id="UP000256345"/>
    </source>
</evidence>
<proteinExistence type="predicted"/>
<reference evidence="2 3" key="1">
    <citation type="submission" date="2018-08" db="EMBL/GenBank/DDBJ databases">
        <title>Genomic Encyclopedia of Archaeal and Bacterial Type Strains, Phase II (KMG-II): from individual species to whole genera.</title>
        <authorList>
            <person name="Goeker M."/>
        </authorList>
    </citation>
    <scope>NUCLEOTIDE SEQUENCE [LARGE SCALE GENOMIC DNA]</scope>
    <source>
        <strain evidence="2 3">DSM 2261</strain>
    </source>
</reference>
<accession>A0ABX9JR73</accession>
<evidence type="ECO:0008006" key="4">
    <source>
        <dbReference type="Google" id="ProtNLM"/>
    </source>
</evidence>
<organism evidence="2 3">
    <name type="scientific">Archangium gephyra</name>
    <dbReference type="NCBI Taxonomy" id="48"/>
    <lineage>
        <taxon>Bacteria</taxon>
        <taxon>Pseudomonadati</taxon>
        <taxon>Myxococcota</taxon>
        <taxon>Myxococcia</taxon>
        <taxon>Myxococcales</taxon>
        <taxon>Cystobacterineae</taxon>
        <taxon>Archangiaceae</taxon>
        <taxon>Archangium</taxon>
    </lineage>
</organism>
<evidence type="ECO:0000313" key="2">
    <source>
        <dbReference type="EMBL" id="REG25033.1"/>
    </source>
</evidence>
<gene>
    <name evidence="2" type="ORF">ATI61_11397</name>
</gene>